<dbReference type="InterPro" id="IPR000866">
    <property type="entry name" value="AhpC/TSA"/>
</dbReference>
<evidence type="ECO:0000259" key="1">
    <source>
        <dbReference type="PROSITE" id="PS51352"/>
    </source>
</evidence>
<evidence type="ECO:0000313" key="3">
    <source>
        <dbReference type="Proteomes" id="UP000033423"/>
    </source>
</evidence>
<dbReference type="Gene3D" id="3.40.30.10">
    <property type="entry name" value="Glutaredoxin"/>
    <property type="match status" value="1"/>
</dbReference>
<comment type="caution">
    <text evidence="2">The sequence shown here is derived from an EMBL/GenBank/DDBJ whole genome shotgun (WGS) entry which is preliminary data.</text>
</comment>
<protein>
    <submittedName>
        <fullName evidence="2">Alkyl hydroperoxide reductase/ Thiol specific antioxidant/ Mal allergen domain protein</fullName>
    </submittedName>
</protein>
<dbReference type="GO" id="GO:0016209">
    <property type="term" value="F:antioxidant activity"/>
    <property type="evidence" value="ECO:0007669"/>
    <property type="project" value="InterPro"/>
</dbReference>
<accession>A0A0F3GPE5</accession>
<dbReference type="InterPro" id="IPR036249">
    <property type="entry name" value="Thioredoxin-like_sf"/>
</dbReference>
<organism evidence="2 3">
    <name type="scientific">Candidatus Magnetobacterium bavaricum</name>
    <dbReference type="NCBI Taxonomy" id="29290"/>
    <lineage>
        <taxon>Bacteria</taxon>
        <taxon>Pseudomonadati</taxon>
        <taxon>Nitrospirota</taxon>
        <taxon>Thermodesulfovibrionia</taxon>
        <taxon>Thermodesulfovibrionales</taxon>
        <taxon>Candidatus Magnetobacteriaceae</taxon>
        <taxon>Candidatus Magnetobacterium</taxon>
    </lineage>
</organism>
<dbReference type="InterPro" id="IPR050553">
    <property type="entry name" value="Thioredoxin_ResA/DsbE_sf"/>
</dbReference>
<name>A0A0F3GPE5_9BACT</name>
<dbReference type="PANTHER" id="PTHR42852:SF17">
    <property type="entry name" value="THIOREDOXIN-LIKE PROTEIN HI_1115"/>
    <property type="match status" value="1"/>
</dbReference>
<evidence type="ECO:0000313" key="2">
    <source>
        <dbReference type="EMBL" id="KJU83834.1"/>
    </source>
</evidence>
<proteinExistence type="predicted"/>
<dbReference type="AlphaFoldDB" id="A0A0F3GPE5"/>
<reference evidence="2 3" key="1">
    <citation type="submission" date="2015-02" db="EMBL/GenBank/DDBJ databases">
        <title>Single-cell genomics of uncultivated deep-branching MTB reveals a conserved set of magnetosome genes.</title>
        <authorList>
            <person name="Kolinko S."/>
            <person name="Richter M."/>
            <person name="Glockner F.O."/>
            <person name="Brachmann A."/>
            <person name="Schuler D."/>
        </authorList>
    </citation>
    <scope>NUCLEOTIDE SEQUENCE [LARGE SCALE GENOMIC DNA]</scope>
    <source>
        <strain evidence="2">TM-1</strain>
    </source>
</reference>
<sequence>MTTIKEVDIGMMDKPTIIYDKLTVVLRLLFLLSLALLMLPAPGSAMTMVKEGAPAPTFVMIDENNKEVDIGTLMDKPTIIYFTHNACHYCTQIIALLKRAETKFGRKNLRIIGINIAAKNGELVKAYKKELGFVFPMFAGNRQDVLAAYKINYVPVLVFVDANKVVSKIVGHYIHEKELHDYIRSLTNK</sequence>
<dbReference type="Proteomes" id="UP000033423">
    <property type="component" value="Unassembled WGS sequence"/>
</dbReference>
<dbReference type="SUPFAM" id="SSF52833">
    <property type="entry name" value="Thioredoxin-like"/>
    <property type="match status" value="1"/>
</dbReference>
<dbReference type="PROSITE" id="PS51352">
    <property type="entry name" value="THIOREDOXIN_2"/>
    <property type="match status" value="1"/>
</dbReference>
<dbReference type="GO" id="GO:0016491">
    <property type="term" value="F:oxidoreductase activity"/>
    <property type="evidence" value="ECO:0007669"/>
    <property type="project" value="InterPro"/>
</dbReference>
<dbReference type="PANTHER" id="PTHR42852">
    <property type="entry name" value="THIOL:DISULFIDE INTERCHANGE PROTEIN DSBE"/>
    <property type="match status" value="1"/>
</dbReference>
<gene>
    <name evidence="2" type="ORF">MBAV_003967</name>
</gene>
<dbReference type="EMBL" id="LACI01001707">
    <property type="protein sequence ID" value="KJU83834.1"/>
    <property type="molecule type" value="Genomic_DNA"/>
</dbReference>
<keyword evidence="3" id="KW-1185">Reference proteome</keyword>
<dbReference type="InterPro" id="IPR013766">
    <property type="entry name" value="Thioredoxin_domain"/>
</dbReference>
<dbReference type="CDD" id="cd02966">
    <property type="entry name" value="TlpA_like_family"/>
    <property type="match status" value="1"/>
</dbReference>
<dbReference type="Pfam" id="PF00578">
    <property type="entry name" value="AhpC-TSA"/>
    <property type="match status" value="1"/>
</dbReference>
<feature type="domain" description="Thioredoxin" evidence="1">
    <location>
        <begin position="49"/>
        <end position="188"/>
    </location>
</feature>